<dbReference type="AlphaFoldDB" id="A0A0W7TRG5"/>
<evidence type="ECO:0000313" key="2">
    <source>
        <dbReference type="EMBL" id="KUE76441.1"/>
    </source>
</evidence>
<reference evidence="2 3" key="1">
    <citation type="submission" date="2015-10" db="EMBL/GenBank/DDBJ databases">
        <title>A novel member of the family Ruminococcaceae isolated from human faeces.</title>
        <authorList>
            <person name="Shkoporov A.N."/>
            <person name="Chaplin A.V."/>
            <person name="Motuzova O.V."/>
            <person name="Kafarskaia L.I."/>
            <person name="Efimov B.A."/>
        </authorList>
    </citation>
    <scope>NUCLEOTIDE SEQUENCE [LARGE SCALE GENOMIC DNA]</scope>
    <source>
        <strain evidence="2 3">668</strain>
    </source>
</reference>
<sequence length="108" mass="11887">MRLVKKHLRNITVLLGIWTAYYCLDIPCPILSLTGLACPACGTTRAMLALLQLDLKMYLYYQPTAVPLTIAVVLCIHLRHLKKPFKGIAAALAGVMLLANTAVYFAKV</sequence>
<keyword evidence="1" id="KW-1133">Transmembrane helix</keyword>
<evidence type="ECO:0008006" key="4">
    <source>
        <dbReference type="Google" id="ProtNLM"/>
    </source>
</evidence>
<feature type="transmembrane region" description="Helical" evidence="1">
    <location>
        <begin position="12"/>
        <end position="37"/>
    </location>
</feature>
<protein>
    <recommendedName>
        <fullName evidence="4">DUF2752 domain-containing protein</fullName>
    </recommendedName>
</protein>
<dbReference type="EMBL" id="LMUA01000009">
    <property type="protein sequence ID" value="KUE76441.1"/>
    <property type="molecule type" value="Genomic_DNA"/>
</dbReference>
<name>A0A0W7TRG5_9FIRM</name>
<organism evidence="2 3">
    <name type="scientific">Ruthenibacterium lactatiformans</name>
    <dbReference type="NCBI Taxonomy" id="1550024"/>
    <lineage>
        <taxon>Bacteria</taxon>
        <taxon>Bacillati</taxon>
        <taxon>Bacillota</taxon>
        <taxon>Clostridia</taxon>
        <taxon>Eubacteriales</taxon>
        <taxon>Oscillospiraceae</taxon>
        <taxon>Ruthenibacterium</taxon>
    </lineage>
</organism>
<feature type="transmembrane region" description="Helical" evidence="1">
    <location>
        <begin position="57"/>
        <end position="76"/>
    </location>
</feature>
<evidence type="ECO:0000313" key="3">
    <source>
        <dbReference type="Proteomes" id="UP000053433"/>
    </source>
</evidence>
<dbReference type="Pfam" id="PF10825">
    <property type="entry name" value="DUF2752"/>
    <property type="match status" value="1"/>
</dbReference>
<dbReference type="RefSeq" id="WP_058723129.1">
    <property type="nucleotide sequence ID" value="NZ_CAOJUJ010000013.1"/>
</dbReference>
<dbReference type="InterPro" id="IPR021215">
    <property type="entry name" value="DUF2752"/>
</dbReference>
<dbReference type="Proteomes" id="UP000053433">
    <property type="component" value="Unassembled WGS sequence"/>
</dbReference>
<comment type="caution">
    <text evidence="2">The sequence shown here is derived from an EMBL/GenBank/DDBJ whole genome shotgun (WGS) entry which is preliminary data.</text>
</comment>
<gene>
    <name evidence="2" type="ORF">ASJ35_08220</name>
</gene>
<accession>A0A0W7TRG5</accession>
<feature type="transmembrane region" description="Helical" evidence="1">
    <location>
        <begin position="88"/>
        <end position="106"/>
    </location>
</feature>
<proteinExistence type="predicted"/>
<evidence type="ECO:0000256" key="1">
    <source>
        <dbReference type="SAM" id="Phobius"/>
    </source>
</evidence>
<keyword evidence="1" id="KW-0472">Membrane</keyword>
<keyword evidence="1" id="KW-0812">Transmembrane</keyword>